<evidence type="ECO:0000256" key="3">
    <source>
        <dbReference type="ARBA" id="ARBA00023125"/>
    </source>
</evidence>
<evidence type="ECO:0000256" key="4">
    <source>
        <dbReference type="ARBA" id="ARBA00023163"/>
    </source>
</evidence>
<comment type="caution">
    <text evidence="6">The sequence shown here is derived from an EMBL/GenBank/DDBJ whole genome shotgun (WGS) entry which is preliminary data.</text>
</comment>
<dbReference type="SUPFAM" id="SSF53850">
    <property type="entry name" value="Periplasmic binding protein-like II"/>
    <property type="match status" value="1"/>
</dbReference>
<sequence length="298" mass="31646">MLTHRQLRYFVEIVDAGSFSQAAERLFIAQSALSRQVREMEQALQVPLLARDARGLEMTAAGRSLYADARQILAALGDAMARATHAQRGTEGTLQLLHSSSVPLVPALLALLDRHTQQHPGVAIEIAQASSEQQALDIDEGRADLGLARAPILRRRAALHYRPLYEEALVLALPAGHALAGQARVHVAALRGERFVATPHPERGGLGHAVAELCRAHGFAPQPAAVRSRKWAQLALVQGGMGIAIVPASMGALAPAGVRVLPLADPGSSSGVLALWRQEAPPLVQRFAADLQSACAPI</sequence>
<keyword evidence="4" id="KW-0804">Transcription</keyword>
<dbReference type="RefSeq" id="WP_189689452.1">
    <property type="nucleotide sequence ID" value="NZ_BMYK01000020.1"/>
</dbReference>
<dbReference type="InterPro" id="IPR000847">
    <property type="entry name" value="LysR_HTH_N"/>
</dbReference>
<dbReference type="Gene3D" id="3.40.190.10">
    <property type="entry name" value="Periplasmic binding protein-like II"/>
    <property type="match status" value="2"/>
</dbReference>
<proteinExistence type="inferred from homology"/>
<feature type="domain" description="HTH lysR-type" evidence="5">
    <location>
        <begin position="1"/>
        <end position="59"/>
    </location>
</feature>
<dbReference type="Pfam" id="PF00126">
    <property type="entry name" value="HTH_1"/>
    <property type="match status" value="1"/>
</dbReference>
<dbReference type="InterPro" id="IPR036390">
    <property type="entry name" value="WH_DNA-bd_sf"/>
</dbReference>
<dbReference type="Gene3D" id="1.10.10.10">
    <property type="entry name" value="Winged helix-like DNA-binding domain superfamily/Winged helix DNA-binding domain"/>
    <property type="match status" value="1"/>
</dbReference>
<keyword evidence="3" id="KW-0238">DNA-binding</keyword>
<dbReference type="EMBL" id="BMYK01000020">
    <property type="protein sequence ID" value="GHC95463.1"/>
    <property type="molecule type" value="Genomic_DNA"/>
</dbReference>
<comment type="similarity">
    <text evidence="1">Belongs to the LysR transcriptional regulatory family.</text>
</comment>
<dbReference type="PANTHER" id="PTHR30346">
    <property type="entry name" value="TRANSCRIPTIONAL DUAL REGULATOR HCAR-RELATED"/>
    <property type="match status" value="1"/>
</dbReference>
<evidence type="ECO:0000313" key="6">
    <source>
        <dbReference type="EMBL" id="GHC95463.1"/>
    </source>
</evidence>
<evidence type="ECO:0000256" key="1">
    <source>
        <dbReference type="ARBA" id="ARBA00009437"/>
    </source>
</evidence>
<evidence type="ECO:0000256" key="2">
    <source>
        <dbReference type="ARBA" id="ARBA00023015"/>
    </source>
</evidence>
<dbReference type="Pfam" id="PF03466">
    <property type="entry name" value="LysR_substrate"/>
    <property type="match status" value="1"/>
</dbReference>
<dbReference type="InterPro" id="IPR005119">
    <property type="entry name" value="LysR_subst-bd"/>
</dbReference>
<dbReference type="CDD" id="cd08414">
    <property type="entry name" value="PBP2_LTTR_aromatics_like"/>
    <property type="match status" value="1"/>
</dbReference>
<gene>
    <name evidence="6" type="ORF">GCM10007320_48480</name>
</gene>
<accession>A0ABQ3G7K5</accession>
<dbReference type="PRINTS" id="PR00039">
    <property type="entry name" value="HTHLYSR"/>
</dbReference>
<dbReference type="PROSITE" id="PS50931">
    <property type="entry name" value="HTH_LYSR"/>
    <property type="match status" value="1"/>
</dbReference>
<dbReference type="Proteomes" id="UP000626210">
    <property type="component" value="Unassembled WGS sequence"/>
</dbReference>
<name>A0ABQ3G7K5_9BURK</name>
<dbReference type="InterPro" id="IPR036388">
    <property type="entry name" value="WH-like_DNA-bd_sf"/>
</dbReference>
<reference evidence="7" key="1">
    <citation type="journal article" date="2019" name="Int. J. Syst. Evol. Microbiol.">
        <title>The Global Catalogue of Microorganisms (GCM) 10K type strain sequencing project: providing services to taxonomists for standard genome sequencing and annotation.</title>
        <authorList>
            <consortium name="The Broad Institute Genomics Platform"/>
            <consortium name="The Broad Institute Genome Sequencing Center for Infectious Disease"/>
            <person name="Wu L."/>
            <person name="Ma J."/>
        </authorList>
    </citation>
    <scope>NUCLEOTIDE SEQUENCE [LARGE SCALE GENOMIC DNA]</scope>
    <source>
        <strain evidence="7">KCTC 23314</strain>
    </source>
</reference>
<protein>
    <submittedName>
        <fullName evidence="6">Transcriptional regulator</fullName>
    </submittedName>
</protein>
<evidence type="ECO:0000259" key="5">
    <source>
        <dbReference type="PROSITE" id="PS50931"/>
    </source>
</evidence>
<dbReference type="SUPFAM" id="SSF46785">
    <property type="entry name" value="Winged helix' DNA-binding domain"/>
    <property type="match status" value="1"/>
</dbReference>
<keyword evidence="7" id="KW-1185">Reference proteome</keyword>
<evidence type="ECO:0000313" key="7">
    <source>
        <dbReference type="Proteomes" id="UP000626210"/>
    </source>
</evidence>
<keyword evidence="2" id="KW-0805">Transcription regulation</keyword>
<organism evidence="6 7">
    <name type="scientific">Pseudorhodoferax aquiterrae</name>
    <dbReference type="NCBI Taxonomy" id="747304"/>
    <lineage>
        <taxon>Bacteria</taxon>
        <taxon>Pseudomonadati</taxon>
        <taxon>Pseudomonadota</taxon>
        <taxon>Betaproteobacteria</taxon>
        <taxon>Burkholderiales</taxon>
        <taxon>Comamonadaceae</taxon>
    </lineage>
</organism>
<dbReference type="PANTHER" id="PTHR30346:SF17">
    <property type="entry name" value="LYSR FAMILY TRANSCRIPTIONAL REGULATOR"/>
    <property type="match status" value="1"/>
</dbReference>